<organism evidence="1 2">
    <name type="scientific">Entamoeba invadens IP1</name>
    <dbReference type="NCBI Taxonomy" id="370355"/>
    <lineage>
        <taxon>Eukaryota</taxon>
        <taxon>Amoebozoa</taxon>
        <taxon>Evosea</taxon>
        <taxon>Archamoebae</taxon>
        <taxon>Mastigamoebida</taxon>
        <taxon>Entamoebidae</taxon>
        <taxon>Entamoeba</taxon>
    </lineage>
</organism>
<evidence type="ECO:0000313" key="2">
    <source>
        <dbReference type="Proteomes" id="UP000014680"/>
    </source>
</evidence>
<protein>
    <submittedName>
        <fullName evidence="1">Uncharacterized protein</fullName>
    </submittedName>
</protein>
<dbReference type="AlphaFoldDB" id="A0A0A1UC62"/>
<gene>
    <name evidence="1" type="ORF">EIN_271590</name>
</gene>
<dbReference type="Proteomes" id="UP000014680">
    <property type="component" value="Unassembled WGS sequence"/>
</dbReference>
<dbReference type="KEGG" id="eiv:EIN_271590"/>
<evidence type="ECO:0000313" key="1">
    <source>
        <dbReference type="EMBL" id="ELP89854.1"/>
    </source>
</evidence>
<proteinExistence type="predicted"/>
<dbReference type="VEuPathDB" id="AmoebaDB:EIN_271590"/>
<keyword evidence="2" id="KW-1185">Reference proteome</keyword>
<dbReference type="GeneID" id="14888839"/>
<dbReference type="EMBL" id="KB206568">
    <property type="protein sequence ID" value="ELP89854.1"/>
    <property type="molecule type" value="Genomic_DNA"/>
</dbReference>
<accession>A0A0A1UC62</accession>
<name>A0A0A1UC62_ENTIV</name>
<reference evidence="1 2" key="1">
    <citation type="submission" date="2012-10" db="EMBL/GenBank/DDBJ databases">
        <authorList>
            <person name="Zafar N."/>
            <person name="Inman J."/>
            <person name="Hall N."/>
            <person name="Lorenzi H."/>
            <person name="Caler E."/>
        </authorList>
    </citation>
    <scope>NUCLEOTIDE SEQUENCE [LARGE SCALE GENOMIC DNA]</scope>
    <source>
        <strain evidence="1 2">IP1</strain>
    </source>
</reference>
<dbReference type="RefSeq" id="XP_004256625.1">
    <property type="nucleotide sequence ID" value="XM_004256577.1"/>
</dbReference>
<sequence length="202" mass="22520">MQVVANSGASAQNLQNVPIVPLNSVPPTAQREVLPTTINELLRFEHVANLTPGRQYRMARNNREYTVVAVTGNTVTLPGLNAIHRVERWESGWDFGYQFRYNNGGNPMICTFNPEGFYITPNQNTVYNNTWNERSCGHGILQKRKTYTKSDIEVIQVNLNNAQICLGTNTGNAAKRSSTPQRIEFTSNGGTCTIGNINLNFI</sequence>